<dbReference type="Ensembl" id="ENSPMGT00000021187.1">
    <property type="protein sequence ID" value="ENSPMGP00000019880.1"/>
    <property type="gene ID" value="ENSPMGG00000016102.1"/>
</dbReference>
<feature type="transmembrane region" description="Helical" evidence="9">
    <location>
        <begin position="218"/>
        <end position="238"/>
    </location>
</feature>
<proteinExistence type="predicted"/>
<evidence type="ECO:0000313" key="11">
    <source>
        <dbReference type="Ensembl" id="ENSPMGP00000019880.1"/>
    </source>
</evidence>
<dbReference type="InterPro" id="IPR017452">
    <property type="entry name" value="GPCR_Rhodpsn_7TM"/>
</dbReference>
<keyword evidence="8" id="KW-0807">Transducer</keyword>
<evidence type="ECO:0000256" key="5">
    <source>
        <dbReference type="ARBA" id="ARBA00023136"/>
    </source>
</evidence>
<comment type="subcellular location">
    <subcellularLocation>
        <location evidence="1">Membrane</location>
        <topology evidence="1">Multi-pass membrane protein</topology>
    </subcellularLocation>
</comment>
<keyword evidence="12" id="KW-1185">Reference proteome</keyword>
<feature type="transmembrane region" description="Helical" evidence="9">
    <location>
        <begin position="116"/>
        <end position="135"/>
    </location>
</feature>
<keyword evidence="2 9" id="KW-0812">Transmembrane</keyword>
<protein>
    <recommendedName>
        <fullName evidence="10">G-protein coupled receptors family 1 profile domain-containing protein</fullName>
    </recommendedName>
</protein>
<feature type="transmembrane region" description="Helical" evidence="9">
    <location>
        <begin position="141"/>
        <end position="159"/>
    </location>
</feature>
<reference evidence="11" key="2">
    <citation type="submission" date="2025-09" db="UniProtKB">
        <authorList>
            <consortium name="Ensembl"/>
        </authorList>
    </citation>
    <scope>IDENTIFICATION</scope>
</reference>
<evidence type="ECO:0000256" key="4">
    <source>
        <dbReference type="ARBA" id="ARBA00023040"/>
    </source>
</evidence>
<evidence type="ECO:0000256" key="6">
    <source>
        <dbReference type="ARBA" id="ARBA00023170"/>
    </source>
</evidence>
<evidence type="ECO:0000313" key="12">
    <source>
        <dbReference type="Proteomes" id="UP000261520"/>
    </source>
</evidence>
<dbReference type="GO" id="GO:0005886">
    <property type="term" value="C:plasma membrane"/>
    <property type="evidence" value="ECO:0007669"/>
    <property type="project" value="TreeGrafter"/>
</dbReference>
<evidence type="ECO:0000256" key="2">
    <source>
        <dbReference type="ARBA" id="ARBA00022692"/>
    </source>
</evidence>
<dbReference type="Gene3D" id="1.20.1070.10">
    <property type="entry name" value="Rhodopsin 7-helix transmembrane proteins"/>
    <property type="match status" value="1"/>
</dbReference>
<name>A0A3B4AT34_9GOBI</name>
<dbReference type="PANTHER" id="PTHR24232">
    <property type="entry name" value="G-PROTEIN COUPLED RECEPTOR"/>
    <property type="match status" value="1"/>
</dbReference>
<evidence type="ECO:0000259" key="10">
    <source>
        <dbReference type="PROSITE" id="PS50262"/>
    </source>
</evidence>
<organism evidence="11 12">
    <name type="scientific">Periophthalmus magnuspinnatus</name>
    <dbReference type="NCBI Taxonomy" id="409849"/>
    <lineage>
        <taxon>Eukaryota</taxon>
        <taxon>Metazoa</taxon>
        <taxon>Chordata</taxon>
        <taxon>Craniata</taxon>
        <taxon>Vertebrata</taxon>
        <taxon>Euteleostomi</taxon>
        <taxon>Actinopterygii</taxon>
        <taxon>Neopterygii</taxon>
        <taxon>Teleostei</taxon>
        <taxon>Neoteleostei</taxon>
        <taxon>Acanthomorphata</taxon>
        <taxon>Gobiaria</taxon>
        <taxon>Gobiiformes</taxon>
        <taxon>Gobioidei</taxon>
        <taxon>Gobiidae</taxon>
        <taxon>Oxudercinae</taxon>
        <taxon>Periophthalmus</taxon>
    </lineage>
</organism>
<dbReference type="GO" id="GO:0004930">
    <property type="term" value="F:G protein-coupled receptor activity"/>
    <property type="evidence" value="ECO:0007669"/>
    <property type="project" value="UniProtKB-KW"/>
</dbReference>
<keyword evidence="6" id="KW-0675">Receptor</keyword>
<sequence>MLRVEFEPATSSNPCIYKVTHCSFNHTAPLLLYTNFLPFTLFPGERKVPPHITLLLVSDILTSLPTLSSSSSTNITDLIFNFGLISNIYLMLFISQERHFVVAYPQCVSSSSSCKTSQFFIAFKWVVPFGVLALAIFRYTFWFAVALLAPFPLLLFFALDSWRALACSRSNRPTVERRRAVYGIAAIWVNYSALYLPYVLSVLLGALELGEALEYLGLVAHMLLYLGPLVDPLLYLFMTQGAHITLFSDLCYNVVSSSQTDLELCFVSFTHV</sequence>
<keyword evidence="3 9" id="KW-1133">Transmembrane helix</keyword>
<evidence type="ECO:0000256" key="3">
    <source>
        <dbReference type="ARBA" id="ARBA00022989"/>
    </source>
</evidence>
<evidence type="ECO:0000256" key="8">
    <source>
        <dbReference type="ARBA" id="ARBA00023224"/>
    </source>
</evidence>
<dbReference type="GO" id="GO:0007200">
    <property type="term" value="P:phospholipase C-activating G protein-coupled receptor signaling pathway"/>
    <property type="evidence" value="ECO:0007669"/>
    <property type="project" value="TreeGrafter"/>
</dbReference>
<evidence type="ECO:0000256" key="1">
    <source>
        <dbReference type="ARBA" id="ARBA00004141"/>
    </source>
</evidence>
<accession>A0A3B4AT34</accession>
<dbReference type="PANTHER" id="PTHR24232:SF96">
    <property type="entry name" value="PSYCHOSINE RECEPTOR-LIKE"/>
    <property type="match status" value="1"/>
</dbReference>
<dbReference type="GO" id="GO:0035025">
    <property type="term" value="P:positive regulation of Rho protein signal transduction"/>
    <property type="evidence" value="ECO:0007669"/>
    <property type="project" value="TreeGrafter"/>
</dbReference>
<keyword evidence="7" id="KW-0325">Glycoprotein</keyword>
<keyword evidence="4" id="KW-0297">G-protein coupled receptor</keyword>
<keyword evidence="5 9" id="KW-0472">Membrane</keyword>
<feature type="domain" description="G-protein coupled receptors family 1 profile" evidence="10">
    <location>
        <begin position="79"/>
        <end position="235"/>
    </location>
</feature>
<evidence type="ECO:0000256" key="9">
    <source>
        <dbReference type="SAM" id="Phobius"/>
    </source>
</evidence>
<dbReference type="AlphaFoldDB" id="A0A3B4AT34"/>
<dbReference type="Proteomes" id="UP000261520">
    <property type="component" value="Unplaced"/>
</dbReference>
<evidence type="ECO:0000256" key="7">
    <source>
        <dbReference type="ARBA" id="ARBA00023180"/>
    </source>
</evidence>
<dbReference type="SUPFAM" id="SSF81321">
    <property type="entry name" value="Family A G protein-coupled receptor-like"/>
    <property type="match status" value="1"/>
</dbReference>
<feature type="transmembrane region" description="Helical" evidence="9">
    <location>
        <begin position="180"/>
        <end position="198"/>
    </location>
</feature>
<reference evidence="11" key="1">
    <citation type="submission" date="2025-08" db="UniProtKB">
        <authorList>
            <consortium name="Ensembl"/>
        </authorList>
    </citation>
    <scope>IDENTIFICATION</scope>
</reference>
<dbReference type="PROSITE" id="PS50262">
    <property type="entry name" value="G_PROTEIN_RECEP_F1_2"/>
    <property type="match status" value="1"/>
</dbReference>